<keyword evidence="2" id="KW-1133">Transmembrane helix</keyword>
<dbReference type="AlphaFoldDB" id="E2D2F8"/>
<proteinExistence type="predicted"/>
<keyword evidence="2" id="KW-0472">Membrane</keyword>
<protein>
    <submittedName>
        <fullName evidence="3">Uncharacterized protein</fullName>
    </submittedName>
</protein>
<accession>E2D2F8</accession>
<evidence type="ECO:0000313" key="3">
    <source>
        <dbReference type="EMBL" id="ADK54822.1"/>
    </source>
</evidence>
<organism evidence="3">
    <name type="scientific">uncultured soil bacterium</name>
    <dbReference type="NCBI Taxonomy" id="164851"/>
    <lineage>
        <taxon>Bacteria</taxon>
        <taxon>environmental samples</taxon>
    </lineage>
</organism>
<sequence>MEDNVGSAAEGRNAGRQRRLSRVGSLAVAVMVAGLMTGACSTDSSDKNGNTSNKAAPPSAENSQGSPKENSGENVGDNPKRAKAQAFVDCLRKNGVPDFPDPQPNGSILLDSNGGIDVQGATYKKAEAACKSLAPEGGRAAPPPGGKNTDIKKYVGCMRESGQPKFPDPDKGGFRGVDTSTPEFKAAHKACEKFSPAGAPPPGS</sequence>
<feature type="region of interest" description="Disordered" evidence="1">
    <location>
        <begin position="1"/>
        <end position="22"/>
    </location>
</feature>
<keyword evidence="2" id="KW-0812">Transmembrane</keyword>
<name>E2D2F8_9BACT</name>
<evidence type="ECO:0000256" key="1">
    <source>
        <dbReference type="SAM" id="MobiDB-lite"/>
    </source>
</evidence>
<reference evidence="3" key="1">
    <citation type="journal article" date="2010" name="Biopolymers">
        <title>Cloning large natural product gene clusters from the environment: piecing environmental DNA gene clusters back together with TAR.</title>
        <authorList>
            <person name="Kim J.H."/>
            <person name="Feng Z."/>
            <person name="Bauer J.D."/>
            <person name="Kallifidas D."/>
            <person name="Calle P.Y."/>
            <person name="Brady S.F."/>
        </authorList>
    </citation>
    <scope>NUCLEOTIDE SEQUENCE</scope>
</reference>
<feature type="transmembrane region" description="Helical" evidence="2">
    <location>
        <begin position="20"/>
        <end position="39"/>
    </location>
</feature>
<feature type="region of interest" description="Disordered" evidence="1">
    <location>
        <begin position="39"/>
        <end position="113"/>
    </location>
</feature>
<feature type="compositionally biased region" description="Polar residues" evidence="1">
    <location>
        <begin position="39"/>
        <end position="73"/>
    </location>
</feature>
<dbReference type="EMBL" id="GQ475282">
    <property type="protein sequence ID" value="ADK54822.1"/>
    <property type="molecule type" value="Genomic_DNA"/>
</dbReference>
<feature type="region of interest" description="Disordered" evidence="1">
    <location>
        <begin position="160"/>
        <end position="180"/>
    </location>
</feature>
<evidence type="ECO:0000256" key="2">
    <source>
        <dbReference type="SAM" id="Phobius"/>
    </source>
</evidence>